<dbReference type="Proteomes" id="UP000784294">
    <property type="component" value="Unassembled WGS sequence"/>
</dbReference>
<evidence type="ECO:0000313" key="2">
    <source>
        <dbReference type="EMBL" id="VEL31362.1"/>
    </source>
</evidence>
<proteinExistence type="predicted"/>
<evidence type="ECO:0000313" key="3">
    <source>
        <dbReference type="Proteomes" id="UP000784294"/>
    </source>
</evidence>
<keyword evidence="3" id="KW-1185">Reference proteome</keyword>
<evidence type="ECO:0000256" key="1">
    <source>
        <dbReference type="SAM" id="MobiDB-lite"/>
    </source>
</evidence>
<feature type="compositionally biased region" description="Low complexity" evidence="1">
    <location>
        <begin position="49"/>
        <end position="70"/>
    </location>
</feature>
<gene>
    <name evidence="2" type="ORF">PXEA_LOCUS24802</name>
</gene>
<dbReference type="AlphaFoldDB" id="A0A448X970"/>
<feature type="non-terminal residue" evidence="2">
    <location>
        <position position="113"/>
    </location>
</feature>
<protein>
    <submittedName>
        <fullName evidence="2">Uncharacterized protein</fullName>
    </submittedName>
</protein>
<name>A0A448X970_9PLAT</name>
<dbReference type="EMBL" id="CAAALY010121512">
    <property type="protein sequence ID" value="VEL31362.1"/>
    <property type="molecule type" value="Genomic_DNA"/>
</dbReference>
<sequence length="113" mass="12074">VATKKEEDSRPLLETILNDLLSVSTFAPVEWPVATSLLSVLGCVLTQQLNGTSSSSSSSKGSTLSTDSLSQQNSAKATEQNIRIVAMDIITMLSLGLKHRESILDSIAAKQRI</sequence>
<feature type="region of interest" description="Disordered" evidence="1">
    <location>
        <begin position="49"/>
        <end position="77"/>
    </location>
</feature>
<feature type="non-terminal residue" evidence="2">
    <location>
        <position position="1"/>
    </location>
</feature>
<reference evidence="2" key="1">
    <citation type="submission" date="2018-11" db="EMBL/GenBank/DDBJ databases">
        <authorList>
            <consortium name="Pathogen Informatics"/>
        </authorList>
    </citation>
    <scope>NUCLEOTIDE SEQUENCE</scope>
</reference>
<organism evidence="2 3">
    <name type="scientific">Protopolystoma xenopodis</name>
    <dbReference type="NCBI Taxonomy" id="117903"/>
    <lineage>
        <taxon>Eukaryota</taxon>
        <taxon>Metazoa</taxon>
        <taxon>Spiralia</taxon>
        <taxon>Lophotrochozoa</taxon>
        <taxon>Platyhelminthes</taxon>
        <taxon>Monogenea</taxon>
        <taxon>Polyopisthocotylea</taxon>
        <taxon>Polystomatidea</taxon>
        <taxon>Polystomatidae</taxon>
        <taxon>Protopolystoma</taxon>
    </lineage>
</organism>
<accession>A0A448X970</accession>
<comment type="caution">
    <text evidence="2">The sequence shown here is derived from an EMBL/GenBank/DDBJ whole genome shotgun (WGS) entry which is preliminary data.</text>
</comment>